<dbReference type="Gene3D" id="1.25.40.10">
    <property type="entry name" value="Tetratricopeptide repeat domain"/>
    <property type="match status" value="1"/>
</dbReference>
<dbReference type="GO" id="GO:0009451">
    <property type="term" value="P:RNA modification"/>
    <property type="evidence" value="ECO:0007669"/>
    <property type="project" value="InterPro"/>
</dbReference>
<gene>
    <name evidence="2" type="ORF">GOP47_0024837</name>
</gene>
<evidence type="ECO:0000313" key="3">
    <source>
        <dbReference type="Proteomes" id="UP000886520"/>
    </source>
</evidence>
<keyword evidence="1" id="KW-0677">Repeat</keyword>
<protein>
    <recommendedName>
        <fullName evidence="4">Pentatricopeptide repeat-containing protein</fullName>
    </recommendedName>
</protein>
<dbReference type="Pfam" id="PF01535">
    <property type="entry name" value="PPR"/>
    <property type="match status" value="2"/>
</dbReference>
<dbReference type="EMBL" id="JABFUD020000024">
    <property type="protein sequence ID" value="KAI5060417.1"/>
    <property type="molecule type" value="Genomic_DNA"/>
</dbReference>
<evidence type="ECO:0000256" key="1">
    <source>
        <dbReference type="ARBA" id="ARBA00022737"/>
    </source>
</evidence>
<dbReference type="OrthoDB" id="1723991at2759"/>
<evidence type="ECO:0008006" key="4">
    <source>
        <dbReference type="Google" id="ProtNLM"/>
    </source>
</evidence>
<accession>A0A9D4U3I5</accession>
<organism evidence="2 3">
    <name type="scientific">Adiantum capillus-veneris</name>
    <name type="common">Maidenhair fern</name>
    <dbReference type="NCBI Taxonomy" id="13818"/>
    <lineage>
        <taxon>Eukaryota</taxon>
        <taxon>Viridiplantae</taxon>
        <taxon>Streptophyta</taxon>
        <taxon>Embryophyta</taxon>
        <taxon>Tracheophyta</taxon>
        <taxon>Polypodiopsida</taxon>
        <taxon>Polypodiidae</taxon>
        <taxon>Polypodiales</taxon>
        <taxon>Pteridineae</taxon>
        <taxon>Pteridaceae</taxon>
        <taxon>Vittarioideae</taxon>
        <taxon>Adiantum</taxon>
    </lineage>
</organism>
<dbReference type="InterPro" id="IPR046960">
    <property type="entry name" value="PPR_At4g14850-like_plant"/>
</dbReference>
<dbReference type="AlphaFoldDB" id="A0A9D4U3I5"/>
<keyword evidence="3" id="KW-1185">Reference proteome</keyword>
<dbReference type="GO" id="GO:0003723">
    <property type="term" value="F:RNA binding"/>
    <property type="evidence" value="ECO:0007669"/>
    <property type="project" value="InterPro"/>
</dbReference>
<dbReference type="InterPro" id="IPR002885">
    <property type="entry name" value="PPR_rpt"/>
</dbReference>
<evidence type="ECO:0000313" key="2">
    <source>
        <dbReference type="EMBL" id="KAI5060417.1"/>
    </source>
</evidence>
<dbReference type="PANTHER" id="PTHR47926">
    <property type="entry name" value="PENTATRICOPEPTIDE REPEAT-CONTAINING PROTEIN"/>
    <property type="match status" value="1"/>
</dbReference>
<comment type="caution">
    <text evidence="2">The sequence shown here is derived from an EMBL/GenBank/DDBJ whole genome shotgun (WGS) entry which is preliminary data.</text>
</comment>
<dbReference type="InterPro" id="IPR011990">
    <property type="entry name" value="TPR-like_helical_dom_sf"/>
</dbReference>
<reference evidence="2" key="1">
    <citation type="submission" date="2021-01" db="EMBL/GenBank/DDBJ databases">
        <title>Adiantum capillus-veneris genome.</title>
        <authorList>
            <person name="Fang Y."/>
            <person name="Liao Q."/>
        </authorList>
    </citation>
    <scope>NUCLEOTIDE SEQUENCE</scope>
    <source>
        <strain evidence="2">H3</strain>
        <tissue evidence="2">Leaf</tissue>
    </source>
</reference>
<sequence>MANMMEKIGDKLHMGGHKKEEPHTVGAAHVPHYAAPPGYGAAWQRARETAIAARIGQGAIQEGAPPAERARAEGRRSLDKAERRGCATSAIYHSGQLASSDALCRPHGSRYCCSNYLQCLWFLWSQACNWYFTSQTLSQIFRKPFVRATVQIVSLHQGPRQDPMKKPPVEKDPEVDVPREGVEINQIYENSDAMHSSLKKESLTKTDIHSVCLPELSPPSIVVFYYDISKVIMSLKVPALYQAIKTTFSALRMGQPDAMTMIALIFGYSQHGCTTEFFEIFQGMLAKVEMGFDEDAIVGSALVDMYVKCGDILDACKVFSTMPGTKLPLWNSLTAGFSL</sequence>
<dbReference type="Proteomes" id="UP000886520">
    <property type="component" value="Chromosome 24"/>
</dbReference>
<proteinExistence type="predicted"/>
<name>A0A9D4U3I5_ADICA</name>